<accession>X1UIW0</accession>
<dbReference type="GO" id="GO:0055085">
    <property type="term" value="P:transmembrane transport"/>
    <property type="evidence" value="ECO:0007669"/>
    <property type="project" value="InterPro"/>
</dbReference>
<reference evidence="2" key="1">
    <citation type="journal article" date="2014" name="Front. Microbiol.">
        <title>High frequency of phylogenetically diverse reductive dehalogenase-homologous genes in deep subseafloor sedimentary metagenomes.</title>
        <authorList>
            <person name="Kawai M."/>
            <person name="Futagami T."/>
            <person name="Toyoda A."/>
            <person name="Takaki Y."/>
            <person name="Nishi S."/>
            <person name="Hori S."/>
            <person name="Arai W."/>
            <person name="Tsubouchi T."/>
            <person name="Morono Y."/>
            <person name="Uchiyama I."/>
            <person name="Ito T."/>
            <person name="Fujiyama A."/>
            <person name="Inagaki F."/>
            <person name="Takami H."/>
        </authorList>
    </citation>
    <scope>NUCLEOTIDE SEQUENCE</scope>
    <source>
        <strain evidence="2">Expedition CK06-06</strain>
    </source>
</reference>
<feature type="non-terminal residue" evidence="2">
    <location>
        <position position="126"/>
    </location>
</feature>
<dbReference type="PANTHER" id="PTHR33376">
    <property type="match status" value="1"/>
</dbReference>
<gene>
    <name evidence="2" type="ORF">S12H4_61013</name>
</gene>
<keyword evidence="1" id="KW-0732">Signal</keyword>
<dbReference type="Gene3D" id="3.40.190.170">
    <property type="entry name" value="Bacterial extracellular solute-binding protein, family 7"/>
    <property type="match status" value="1"/>
</dbReference>
<proteinExistence type="predicted"/>
<dbReference type="InterPro" id="IPR038404">
    <property type="entry name" value="TRAP_DctP_sf"/>
</dbReference>
<protein>
    <submittedName>
        <fullName evidence="2">Uncharacterized protein</fullName>
    </submittedName>
</protein>
<dbReference type="InterPro" id="IPR018389">
    <property type="entry name" value="DctP_fam"/>
</dbReference>
<sequence>RDEGELLELEYEYEINNIYQHMVYDKHNVVMIWPCLYTVENILSNVPIYGLEDLKGVKFRSAGAFARCLEAVGAKTVWFPGSEIYSGLASGLIEAVSYECPYTMYEMGLNEVTKYWTGRPSQRPLG</sequence>
<feature type="non-terminal residue" evidence="2">
    <location>
        <position position="1"/>
    </location>
</feature>
<evidence type="ECO:0000256" key="1">
    <source>
        <dbReference type="ARBA" id="ARBA00022729"/>
    </source>
</evidence>
<dbReference type="Pfam" id="PF03480">
    <property type="entry name" value="DctP"/>
    <property type="match status" value="1"/>
</dbReference>
<dbReference type="AlphaFoldDB" id="X1UIW0"/>
<name>X1UIW0_9ZZZZ</name>
<evidence type="ECO:0000313" key="2">
    <source>
        <dbReference type="EMBL" id="GAJ17403.1"/>
    </source>
</evidence>
<comment type="caution">
    <text evidence="2">The sequence shown here is derived from an EMBL/GenBank/DDBJ whole genome shotgun (WGS) entry which is preliminary data.</text>
</comment>
<dbReference type="EMBL" id="BARW01040349">
    <property type="protein sequence ID" value="GAJ17403.1"/>
    <property type="molecule type" value="Genomic_DNA"/>
</dbReference>
<dbReference type="PANTHER" id="PTHR33376:SF5">
    <property type="entry name" value="EXTRACYTOPLASMIC SOLUTE RECEPTOR PROTEIN"/>
    <property type="match status" value="1"/>
</dbReference>
<organism evidence="2">
    <name type="scientific">marine sediment metagenome</name>
    <dbReference type="NCBI Taxonomy" id="412755"/>
    <lineage>
        <taxon>unclassified sequences</taxon>
        <taxon>metagenomes</taxon>
        <taxon>ecological metagenomes</taxon>
    </lineage>
</organism>